<keyword evidence="1" id="KW-0812">Transmembrane</keyword>
<gene>
    <name evidence="2" type="ORF">V1Y59_01795</name>
</gene>
<dbReference type="InterPro" id="IPR022062">
    <property type="entry name" value="DUF3618"/>
</dbReference>
<sequence length="83" mass="8824">MTTPSDDGVTDDALPPVEQQRAELAETVDALARKADVKARVQDSAADLAQTARNNQNTLAAGGAAALGLVAVLVITRRWRRNR</sequence>
<feature type="transmembrane region" description="Helical" evidence="1">
    <location>
        <begin position="58"/>
        <end position="76"/>
    </location>
</feature>
<evidence type="ECO:0000313" key="3">
    <source>
        <dbReference type="Proteomes" id="UP001335729"/>
    </source>
</evidence>
<evidence type="ECO:0000313" key="2">
    <source>
        <dbReference type="EMBL" id="MEE4021796.1"/>
    </source>
</evidence>
<name>A0ABU7MPC0_9ACTN</name>
<dbReference type="EMBL" id="JAZDUE010000001">
    <property type="protein sequence ID" value="MEE4021796.1"/>
    <property type="molecule type" value="Genomic_DNA"/>
</dbReference>
<accession>A0ABU7MPC0</accession>
<comment type="caution">
    <text evidence="2">The sequence shown here is derived from an EMBL/GenBank/DDBJ whole genome shotgun (WGS) entry which is preliminary data.</text>
</comment>
<keyword evidence="1" id="KW-1133">Transmembrane helix</keyword>
<dbReference type="Proteomes" id="UP001335729">
    <property type="component" value="Unassembled WGS sequence"/>
</dbReference>
<organism evidence="2 3">
    <name type="scientific">Gordonia prachuapensis</name>
    <dbReference type="NCBI Taxonomy" id="3115651"/>
    <lineage>
        <taxon>Bacteria</taxon>
        <taxon>Bacillati</taxon>
        <taxon>Actinomycetota</taxon>
        <taxon>Actinomycetes</taxon>
        <taxon>Mycobacteriales</taxon>
        <taxon>Gordoniaceae</taxon>
        <taxon>Gordonia</taxon>
    </lineage>
</organism>
<keyword evidence="1" id="KW-0472">Membrane</keyword>
<keyword evidence="3" id="KW-1185">Reference proteome</keyword>
<protein>
    <submittedName>
        <fullName evidence="2">DUF3618 domain-containing protein</fullName>
    </submittedName>
</protein>
<evidence type="ECO:0000256" key="1">
    <source>
        <dbReference type="SAM" id="Phobius"/>
    </source>
</evidence>
<dbReference type="RefSeq" id="WP_330503104.1">
    <property type="nucleotide sequence ID" value="NZ_JAZDUE010000001.1"/>
</dbReference>
<proteinExistence type="predicted"/>
<reference evidence="2 3" key="1">
    <citation type="submission" date="2024-01" db="EMBL/GenBank/DDBJ databases">
        <title>Draft genome sequence of Gordonia sp. PKS22-38.</title>
        <authorList>
            <person name="Suphannarot A."/>
            <person name="Mingma R."/>
        </authorList>
    </citation>
    <scope>NUCLEOTIDE SEQUENCE [LARGE SCALE GENOMIC DNA]</scope>
    <source>
        <strain evidence="2 3">PKS22-38</strain>
    </source>
</reference>
<dbReference type="NCBIfam" id="TIGR01167">
    <property type="entry name" value="LPXTG_anchor"/>
    <property type="match status" value="1"/>
</dbReference>
<dbReference type="Pfam" id="PF12277">
    <property type="entry name" value="DUF3618"/>
    <property type="match status" value="1"/>
</dbReference>